<dbReference type="Pfam" id="PF01230">
    <property type="entry name" value="HIT"/>
    <property type="match status" value="1"/>
</dbReference>
<evidence type="ECO:0000256" key="1">
    <source>
        <dbReference type="PROSITE-ProRule" id="PRU00464"/>
    </source>
</evidence>
<feature type="region of interest" description="Disordered" evidence="2">
    <location>
        <begin position="1"/>
        <end position="40"/>
    </location>
</feature>
<evidence type="ECO:0000313" key="4">
    <source>
        <dbReference type="EMBL" id="PYI36639.1"/>
    </source>
</evidence>
<evidence type="ECO:0000313" key="5">
    <source>
        <dbReference type="Proteomes" id="UP000248817"/>
    </source>
</evidence>
<dbReference type="InterPro" id="IPR036265">
    <property type="entry name" value="HIT-like_sf"/>
</dbReference>
<accession>A0A2V5IIZ4</accession>
<organism evidence="4 5">
    <name type="scientific">Aspergillus indologenus CBS 114.80</name>
    <dbReference type="NCBI Taxonomy" id="1450541"/>
    <lineage>
        <taxon>Eukaryota</taxon>
        <taxon>Fungi</taxon>
        <taxon>Dikarya</taxon>
        <taxon>Ascomycota</taxon>
        <taxon>Pezizomycotina</taxon>
        <taxon>Eurotiomycetes</taxon>
        <taxon>Eurotiomycetidae</taxon>
        <taxon>Eurotiales</taxon>
        <taxon>Aspergillaceae</taxon>
        <taxon>Aspergillus</taxon>
        <taxon>Aspergillus subgen. Circumdati</taxon>
    </lineage>
</organism>
<keyword evidence="5" id="KW-1185">Reference proteome</keyword>
<feature type="compositionally biased region" description="Basic residues" evidence="2">
    <location>
        <begin position="1"/>
        <end position="11"/>
    </location>
</feature>
<dbReference type="Proteomes" id="UP000248817">
    <property type="component" value="Unassembled WGS sequence"/>
</dbReference>
<dbReference type="InterPro" id="IPR011146">
    <property type="entry name" value="HIT-like"/>
</dbReference>
<dbReference type="EMBL" id="KZ825463">
    <property type="protein sequence ID" value="PYI36639.1"/>
    <property type="molecule type" value="Genomic_DNA"/>
</dbReference>
<evidence type="ECO:0000256" key="2">
    <source>
        <dbReference type="SAM" id="MobiDB-lite"/>
    </source>
</evidence>
<gene>
    <name evidence="4" type="ORF">BP00DRAFT_421018</name>
</gene>
<protein>
    <recommendedName>
        <fullName evidence="3">HIT domain-containing protein</fullName>
    </recommendedName>
</protein>
<comment type="caution">
    <text evidence="1">Lacks conserved residue(s) required for the propagation of feature annotation.</text>
</comment>
<sequence>MKTAQSRKRWHDTRSALTPKLPNQPDIHHPNAPPWTSQPNMNTTAIQITITNMADDHTPNTTIYQDAHLTVDLTLRPTTPGHAVATLTTNQTNLFNLPLPSFVETLQTLRTIASHLRTAYNVQRCALITTGGTSLSLLPLHGLTPQWSPVMHPTQEFHPQYPGYITSKDAPQLPTPQLNTIRSSILFAASQSPTTYHADPTFHGPDPGDANLFARLVRGELSPQWRVWEDARHVAFLTPYPNTPGFTVVVPRAHLPSDLFALAPAEYAALVEAAHTVARLLIRAFGIERCGMIFEGFEIDYAHVKLVPIRGGGGDDYDEADFDRYGISEPFQETYQGYVSSLPGPRVADVEEVVRRAAEMRALVGSDS</sequence>
<dbReference type="GO" id="GO:0003824">
    <property type="term" value="F:catalytic activity"/>
    <property type="evidence" value="ECO:0007669"/>
    <property type="project" value="InterPro"/>
</dbReference>
<reference evidence="4 5" key="1">
    <citation type="submission" date="2018-02" db="EMBL/GenBank/DDBJ databases">
        <title>The genomes of Aspergillus section Nigri reveals drivers in fungal speciation.</title>
        <authorList>
            <consortium name="DOE Joint Genome Institute"/>
            <person name="Vesth T.C."/>
            <person name="Nybo J."/>
            <person name="Theobald S."/>
            <person name="Brandl J."/>
            <person name="Frisvad J.C."/>
            <person name="Nielsen K.F."/>
            <person name="Lyhne E.K."/>
            <person name="Kogle M.E."/>
            <person name="Kuo A."/>
            <person name="Riley R."/>
            <person name="Clum A."/>
            <person name="Nolan M."/>
            <person name="Lipzen A."/>
            <person name="Salamov A."/>
            <person name="Henrissat B."/>
            <person name="Wiebenga A."/>
            <person name="De vries R.P."/>
            <person name="Grigoriev I.V."/>
            <person name="Mortensen U.H."/>
            <person name="Andersen M.R."/>
            <person name="Baker S.E."/>
        </authorList>
    </citation>
    <scope>NUCLEOTIDE SEQUENCE [LARGE SCALE GENOMIC DNA]</scope>
    <source>
        <strain evidence="4 5">CBS 114.80</strain>
    </source>
</reference>
<dbReference type="PROSITE" id="PS51084">
    <property type="entry name" value="HIT_2"/>
    <property type="match status" value="1"/>
</dbReference>
<evidence type="ECO:0000259" key="3">
    <source>
        <dbReference type="PROSITE" id="PS51084"/>
    </source>
</evidence>
<dbReference type="SUPFAM" id="SSF54197">
    <property type="entry name" value="HIT-like"/>
    <property type="match status" value="2"/>
</dbReference>
<dbReference type="GO" id="GO:0009117">
    <property type="term" value="P:nucleotide metabolic process"/>
    <property type="evidence" value="ECO:0007669"/>
    <property type="project" value="TreeGrafter"/>
</dbReference>
<dbReference type="Gene3D" id="3.30.428.10">
    <property type="entry name" value="HIT-like"/>
    <property type="match status" value="2"/>
</dbReference>
<feature type="domain" description="HIT" evidence="3">
    <location>
        <begin position="212"/>
        <end position="319"/>
    </location>
</feature>
<dbReference type="PANTHER" id="PTHR46648">
    <property type="entry name" value="HIT FAMILY PROTEIN 1"/>
    <property type="match status" value="1"/>
</dbReference>
<name>A0A2V5IIZ4_9EURO</name>
<dbReference type="AlphaFoldDB" id="A0A2V5IIZ4"/>
<proteinExistence type="predicted"/>
<dbReference type="InterPro" id="IPR001310">
    <property type="entry name" value="Histidine_triad_HIT"/>
</dbReference>
<dbReference type="PANTHER" id="PTHR46648:SF1">
    <property type="entry name" value="ADENOSINE 5'-MONOPHOSPHORAMIDASE HNT1"/>
    <property type="match status" value="1"/>
</dbReference>